<dbReference type="SUPFAM" id="SSF103473">
    <property type="entry name" value="MFS general substrate transporter"/>
    <property type="match status" value="1"/>
</dbReference>
<dbReference type="AlphaFoldDB" id="A0AAQ4CR15"/>
<feature type="transmembrane region" description="Helical" evidence="1">
    <location>
        <begin position="203"/>
        <end position="226"/>
    </location>
</feature>
<feature type="transmembrane region" description="Helical" evidence="1">
    <location>
        <begin position="7"/>
        <end position="29"/>
    </location>
</feature>
<dbReference type="Gene3D" id="1.20.1250.20">
    <property type="entry name" value="MFS general substrate transporter like domains"/>
    <property type="match status" value="1"/>
</dbReference>
<reference evidence="3 4" key="1">
    <citation type="journal article" date="2022" name="Microbiol. Resour. Announc.">
        <title>Complete Genome Sequence of the Hyperthermophilic and Acidophilic Archaeon Saccharolobus caldissimus Strain HS-3T.</title>
        <authorList>
            <person name="Sakai H.D."/>
            <person name="Kurosawa N."/>
        </authorList>
    </citation>
    <scope>NUCLEOTIDE SEQUENCE [LARGE SCALE GENOMIC DNA]</scope>
    <source>
        <strain evidence="3 4">JCM32116</strain>
    </source>
</reference>
<accession>A0AAQ4CR15</accession>
<feature type="transmembrane region" description="Helical" evidence="1">
    <location>
        <begin position="268"/>
        <end position="288"/>
    </location>
</feature>
<dbReference type="EMBL" id="AP025226">
    <property type="protein sequence ID" value="BDB98246.1"/>
    <property type="molecule type" value="Genomic_DNA"/>
</dbReference>
<name>A0AAQ4CR15_9CREN</name>
<feature type="domain" description="Major facilitator superfamily (MFS) profile" evidence="2">
    <location>
        <begin position="4"/>
        <end position="381"/>
    </location>
</feature>
<dbReference type="CDD" id="cd06174">
    <property type="entry name" value="MFS"/>
    <property type="match status" value="1"/>
</dbReference>
<evidence type="ECO:0000313" key="3">
    <source>
        <dbReference type="EMBL" id="BDB98246.1"/>
    </source>
</evidence>
<dbReference type="InterPro" id="IPR011701">
    <property type="entry name" value="MFS"/>
</dbReference>
<proteinExistence type="predicted"/>
<keyword evidence="4" id="KW-1185">Reference proteome</keyword>
<feature type="transmembrane region" description="Helical" evidence="1">
    <location>
        <begin position="333"/>
        <end position="353"/>
    </location>
</feature>
<evidence type="ECO:0000256" key="1">
    <source>
        <dbReference type="SAM" id="Phobius"/>
    </source>
</evidence>
<feature type="transmembrane region" description="Helical" evidence="1">
    <location>
        <begin position="70"/>
        <end position="90"/>
    </location>
</feature>
<dbReference type="GO" id="GO:0022857">
    <property type="term" value="F:transmembrane transporter activity"/>
    <property type="evidence" value="ECO:0007669"/>
    <property type="project" value="InterPro"/>
</dbReference>
<feature type="transmembrane region" description="Helical" evidence="1">
    <location>
        <begin position="130"/>
        <end position="149"/>
    </location>
</feature>
<dbReference type="InterPro" id="IPR036259">
    <property type="entry name" value="MFS_trans_sf"/>
</dbReference>
<feature type="transmembrane region" description="Helical" evidence="1">
    <location>
        <begin position="294"/>
        <end position="312"/>
    </location>
</feature>
<feature type="transmembrane region" description="Helical" evidence="1">
    <location>
        <begin position="232"/>
        <end position="256"/>
    </location>
</feature>
<dbReference type="Pfam" id="PF07690">
    <property type="entry name" value="MFS_1"/>
    <property type="match status" value="1"/>
</dbReference>
<feature type="transmembrane region" description="Helical" evidence="1">
    <location>
        <begin position="359"/>
        <end position="380"/>
    </location>
</feature>
<dbReference type="Proteomes" id="UP001319921">
    <property type="component" value="Chromosome"/>
</dbReference>
<evidence type="ECO:0000259" key="2">
    <source>
        <dbReference type="PROSITE" id="PS50850"/>
    </source>
</evidence>
<feature type="transmembrane region" description="Helical" evidence="1">
    <location>
        <begin position="41"/>
        <end position="63"/>
    </location>
</feature>
<keyword evidence="1" id="KW-0812">Transmembrane</keyword>
<feature type="transmembrane region" description="Helical" evidence="1">
    <location>
        <begin position="96"/>
        <end position="118"/>
    </location>
</feature>
<keyword evidence="1" id="KW-1133">Transmembrane helix</keyword>
<dbReference type="InterPro" id="IPR020846">
    <property type="entry name" value="MFS_dom"/>
</dbReference>
<keyword evidence="1" id="KW-0472">Membrane</keyword>
<gene>
    <name evidence="3" type="ORF">SACC_12630</name>
</gene>
<dbReference type="RefSeq" id="WP_229572160.1">
    <property type="nucleotide sequence ID" value="NZ_AP025226.1"/>
</dbReference>
<evidence type="ECO:0000313" key="4">
    <source>
        <dbReference type="Proteomes" id="UP001319921"/>
    </source>
</evidence>
<sequence>MWSKIFPYWFLILTIGFGWFILAPLIPALEKIFNVPLSSVLFIISSYGYTMAILGLLAGFISARFTVRMSLILSSVLSFIGLLGRALSILNANFGFFLLFAIIAALAYPLAVAPIGSIVESLFKEKSQTIIGISVGLLFLGMSLGSFLGPSIYSFLGIFSTLMLTSILGLLAMLWTILGTKGYPIHYNRSLRGSFNVGMIKNWYVGLAIASVSVMFGSIASTVLLLHKLIPILAISFGGFLGGLAFLGSALGAIILPPLFESNKRLGLIFTGLLSFISSAIMSLSLAFTVNFPLIALGYFLFGFFGNAYWSMSMNSTINYVSDPAKAGLATSMYSVVTNIGVATIPVFLGSLFGDTYTLVLGVIVVMIMELVAGLLSFTLKVNKISE</sequence>
<feature type="transmembrane region" description="Helical" evidence="1">
    <location>
        <begin position="155"/>
        <end position="183"/>
    </location>
</feature>
<protein>
    <recommendedName>
        <fullName evidence="2">Major facilitator superfamily (MFS) profile domain-containing protein</fullName>
    </recommendedName>
</protein>
<dbReference type="GeneID" id="68866002"/>
<organism evidence="3 4">
    <name type="scientific">Saccharolobus caldissimus</name>
    <dbReference type="NCBI Taxonomy" id="1702097"/>
    <lineage>
        <taxon>Archaea</taxon>
        <taxon>Thermoproteota</taxon>
        <taxon>Thermoprotei</taxon>
        <taxon>Sulfolobales</taxon>
        <taxon>Sulfolobaceae</taxon>
        <taxon>Saccharolobus</taxon>
    </lineage>
</organism>
<dbReference type="KEGG" id="scas:SACC_12630"/>
<dbReference type="PROSITE" id="PS50850">
    <property type="entry name" value="MFS"/>
    <property type="match status" value="1"/>
</dbReference>